<evidence type="ECO:0000313" key="1">
    <source>
        <dbReference type="Proteomes" id="UP000887575"/>
    </source>
</evidence>
<dbReference type="GO" id="GO:0016020">
    <property type="term" value="C:membrane"/>
    <property type="evidence" value="ECO:0007669"/>
    <property type="project" value="InterPro"/>
</dbReference>
<accession>A0AAF3FC74</accession>
<keyword evidence="1" id="KW-1185">Reference proteome</keyword>
<dbReference type="GO" id="GO:0050650">
    <property type="term" value="P:chondroitin sulfate proteoglycan biosynthetic process"/>
    <property type="evidence" value="ECO:0007669"/>
    <property type="project" value="InterPro"/>
</dbReference>
<sequence length="354" mass="41615">MGQLLYSISIFFLLPILNFIYRQHLYGIPPEKIIYPETGIEAMKLKEESYSRQEKAAAAAENFDKEMPNVVANNSLPLPDSIYGGNYIGMCQNQTLCVGPYARFPSLLVVVPEYRMISCLNQKSLSTVMTGVFCFMNRPEEFLRQNRSLLREYGDIKMCHSANEYHGVWPIFRDLHVPIRQLKKWSFSMVARDPVDRFLSGFVDRCIRTHDSCEGCHYNMTCFLEAELQRAMNYANHLEHKITPEDAHMFPQNWRCQMDKYRYKMLKYSNDPTQGFLQEFKQELDRQNVPSNLTTFIEEELSRGRTAHSTVQSEIRKYLEKRLRSSAYLLELIVRLFYWDYRLLGFAFPTTHAF</sequence>
<organism evidence="1 2">
    <name type="scientific">Mesorhabditis belari</name>
    <dbReference type="NCBI Taxonomy" id="2138241"/>
    <lineage>
        <taxon>Eukaryota</taxon>
        <taxon>Metazoa</taxon>
        <taxon>Ecdysozoa</taxon>
        <taxon>Nematoda</taxon>
        <taxon>Chromadorea</taxon>
        <taxon>Rhabditida</taxon>
        <taxon>Rhabditina</taxon>
        <taxon>Rhabditomorpha</taxon>
        <taxon>Rhabditoidea</taxon>
        <taxon>Rhabditidae</taxon>
        <taxon>Mesorhabditinae</taxon>
        <taxon>Mesorhabditis</taxon>
    </lineage>
</organism>
<dbReference type="InterPro" id="IPR005331">
    <property type="entry name" value="Sulfotransferase"/>
</dbReference>
<reference evidence="2" key="1">
    <citation type="submission" date="2024-02" db="UniProtKB">
        <authorList>
            <consortium name="WormBaseParasite"/>
        </authorList>
    </citation>
    <scope>IDENTIFICATION</scope>
</reference>
<dbReference type="GO" id="GO:0047756">
    <property type="term" value="F:chondroitin 4-sulfotransferase activity"/>
    <property type="evidence" value="ECO:0007669"/>
    <property type="project" value="InterPro"/>
</dbReference>
<dbReference type="Proteomes" id="UP000887575">
    <property type="component" value="Unassembled WGS sequence"/>
</dbReference>
<evidence type="ECO:0008006" key="3">
    <source>
        <dbReference type="Google" id="ProtNLM"/>
    </source>
</evidence>
<dbReference type="WBParaSite" id="MBELARI_LOCUS4532">
    <property type="protein sequence ID" value="MBELARI_LOCUS4532"/>
    <property type="gene ID" value="MBELARI_LOCUS4532"/>
</dbReference>
<dbReference type="Pfam" id="PF03567">
    <property type="entry name" value="Sulfotransfer_2"/>
    <property type="match status" value="1"/>
</dbReference>
<dbReference type="PANTHER" id="PTHR22900:SF5">
    <property type="entry name" value="PROTEIN CBG14245"/>
    <property type="match status" value="1"/>
</dbReference>
<protein>
    <recommendedName>
        <fullName evidence="3">Sulfotransferase</fullName>
    </recommendedName>
</protein>
<evidence type="ECO:0000313" key="2">
    <source>
        <dbReference type="WBParaSite" id="MBELARI_LOCUS4532"/>
    </source>
</evidence>
<proteinExistence type="predicted"/>
<dbReference type="InterPro" id="IPR007669">
    <property type="entry name" value="Chst-1-like"/>
</dbReference>
<name>A0AAF3FC74_9BILA</name>
<dbReference type="PANTHER" id="PTHR22900">
    <property type="entry name" value="PROTEIN CBG14245-RELATED"/>
    <property type="match status" value="1"/>
</dbReference>
<dbReference type="GO" id="GO:1902884">
    <property type="term" value="P:positive regulation of response to oxidative stress"/>
    <property type="evidence" value="ECO:0007669"/>
    <property type="project" value="InterPro"/>
</dbReference>
<dbReference type="AlphaFoldDB" id="A0AAF3FC74"/>